<feature type="transmembrane region" description="Helical" evidence="7">
    <location>
        <begin position="694"/>
        <end position="718"/>
    </location>
</feature>
<keyword evidence="4 7" id="KW-1133">Transmembrane helix</keyword>
<evidence type="ECO:0000256" key="7">
    <source>
        <dbReference type="SAM" id="Phobius"/>
    </source>
</evidence>
<evidence type="ECO:0000256" key="6">
    <source>
        <dbReference type="ARBA" id="ARBA00038076"/>
    </source>
</evidence>
<accession>A0A3A9AI49</accession>
<name>A0A3A9AI49_9FIRM</name>
<keyword evidence="3 7" id="KW-0812">Transmembrane</keyword>
<evidence type="ECO:0000256" key="1">
    <source>
        <dbReference type="ARBA" id="ARBA00004651"/>
    </source>
</evidence>
<dbReference type="GO" id="GO:0005886">
    <property type="term" value="C:plasma membrane"/>
    <property type="evidence" value="ECO:0007669"/>
    <property type="project" value="UniProtKB-SubCell"/>
</dbReference>
<feature type="transmembrane region" description="Helical" evidence="7">
    <location>
        <begin position="318"/>
        <end position="341"/>
    </location>
</feature>
<protein>
    <submittedName>
        <fullName evidence="9">FtsX-like permease family protein</fullName>
    </submittedName>
</protein>
<dbReference type="InterPro" id="IPR050250">
    <property type="entry name" value="Macrolide_Exporter_MacB"/>
</dbReference>
<evidence type="ECO:0000256" key="2">
    <source>
        <dbReference type="ARBA" id="ARBA00022475"/>
    </source>
</evidence>
<keyword evidence="2" id="KW-1003">Cell membrane</keyword>
<dbReference type="OrthoDB" id="1694171at2"/>
<dbReference type="Proteomes" id="UP000280696">
    <property type="component" value="Unassembled WGS sequence"/>
</dbReference>
<dbReference type="Pfam" id="PF02687">
    <property type="entry name" value="FtsX"/>
    <property type="match status" value="2"/>
</dbReference>
<dbReference type="PANTHER" id="PTHR30572:SF4">
    <property type="entry name" value="ABC TRANSPORTER PERMEASE YTRF"/>
    <property type="match status" value="1"/>
</dbReference>
<feature type="transmembrane region" description="Helical" evidence="7">
    <location>
        <begin position="791"/>
        <end position="814"/>
    </location>
</feature>
<keyword evidence="10" id="KW-1185">Reference proteome</keyword>
<reference evidence="9 10" key="1">
    <citation type="submission" date="2018-09" db="EMBL/GenBank/DDBJ databases">
        <title>Murine metabolic-syndrome-specific gut microbial biobank.</title>
        <authorList>
            <person name="Liu C."/>
        </authorList>
    </citation>
    <scope>NUCLEOTIDE SEQUENCE [LARGE SCALE GENOMIC DNA]</scope>
    <source>
        <strain evidence="9 10">0.1xD8-82</strain>
    </source>
</reference>
<gene>
    <name evidence="9" type="ORF">D7V94_11100</name>
</gene>
<organism evidence="9 10">
    <name type="scientific">Parablautia intestinalis</name>
    <dbReference type="NCBI Taxonomy" id="2320100"/>
    <lineage>
        <taxon>Bacteria</taxon>
        <taxon>Bacillati</taxon>
        <taxon>Bacillota</taxon>
        <taxon>Clostridia</taxon>
        <taxon>Lachnospirales</taxon>
        <taxon>Lachnospiraceae</taxon>
        <taxon>Parablautia</taxon>
    </lineage>
</organism>
<dbReference type="EMBL" id="RAYQ01000011">
    <property type="protein sequence ID" value="RKI91057.1"/>
    <property type="molecule type" value="Genomic_DNA"/>
</dbReference>
<proteinExistence type="inferred from homology"/>
<comment type="subcellular location">
    <subcellularLocation>
        <location evidence="1">Cell membrane</location>
        <topology evidence="1">Multi-pass membrane protein</topology>
    </subcellularLocation>
</comment>
<dbReference type="AlphaFoldDB" id="A0A3A9AI49"/>
<evidence type="ECO:0000313" key="10">
    <source>
        <dbReference type="Proteomes" id="UP000280696"/>
    </source>
</evidence>
<feature type="transmembrane region" description="Helical" evidence="7">
    <location>
        <begin position="29"/>
        <end position="53"/>
    </location>
</feature>
<evidence type="ECO:0000313" key="9">
    <source>
        <dbReference type="EMBL" id="RKI91057.1"/>
    </source>
</evidence>
<feature type="transmembrane region" description="Helical" evidence="7">
    <location>
        <begin position="361"/>
        <end position="380"/>
    </location>
</feature>
<feature type="domain" description="ABC3 transporter permease C-terminal" evidence="8">
    <location>
        <begin position="705"/>
        <end position="814"/>
    </location>
</feature>
<keyword evidence="5 7" id="KW-0472">Membrane</keyword>
<evidence type="ECO:0000256" key="5">
    <source>
        <dbReference type="ARBA" id="ARBA00023136"/>
    </source>
</evidence>
<comment type="similarity">
    <text evidence="6">Belongs to the ABC-4 integral membrane protein family.</text>
</comment>
<dbReference type="InterPro" id="IPR003838">
    <property type="entry name" value="ABC3_permease_C"/>
</dbReference>
<dbReference type="RefSeq" id="WP_120469745.1">
    <property type="nucleotide sequence ID" value="NZ_RAYQ01000011.1"/>
</dbReference>
<evidence type="ECO:0000256" key="4">
    <source>
        <dbReference type="ARBA" id="ARBA00022989"/>
    </source>
</evidence>
<evidence type="ECO:0000256" key="3">
    <source>
        <dbReference type="ARBA" id="ARBA00022692"/>
    </source>
</evidence>
<feature type="transmembrane region" description="Helical" evidence="7">
    <location>
        <begin position="432"/>
        <end position="453"/>
    </location>
</feature>
<evidence type="ECO:0000259" key="8">
    <source>
        <dbReference type="Pfam" id="PF02687"/>
    </source>
</evidence>
<sequence>MILPFENDTSAIVKKLAGRSFHYERQRNFFAIAALALTSFMIAATFSIGFSYFETYQMQQIRLMGTAADVGITNPTENQLAEITRSSLVLDVGIQQRLGSVDTEQLQSARLGIVWINDIEWESHRLPAISGVVGNYPSNKSDVMLPTWVLEQMGISEPQIGMEIVLSYQIGDNYDYITDTFLLSGYYTDYISTRTNNRGYVYVSTAFRDSINGLQDNSVTAMICFEGNDDVEKSCEKLQRNIDFTEKQTFEIVPLRQANGGAIVLAVIIVAAFITFSGYLLIYNILYISVVKEVQFYGRLKTIGTTKKQIKRIIYKQAIKNSCIGIPAGLLLGAVVSFGIVPYFLNMMYSTNSDVGTKVSFSPFIFIGAAMFTFITAMVASMKPAKIAGGVSPIAALRYTAASTKTGIRNCGKMKLSRIAWNNVFRNVKSTVLVFISLFCGLSLFLVVTGLLYGLNPKNYVSGWGVSDFALTYSIHENEDLITSEMVSEISRIDGIENLRLTYVAYPQVTADVLYDDAVFRDFLMSLDGVSGIDFSDPAKLETYQQNFFSGVFGIDSAYLEEINKTLNSPIDMSAFEKGNVVLLPQKVDGLIQPGQEITIQTQKGQHSFVVANGFLNDGFRAWGGNEHGTAPDLYISQTAIQELFPQYRVFRVAFDTDGQQDENILQELKQITASHSKIYVISRYERREEMRDYLVTANVLGTGLSVILLLVGVMNFVNTMVANVSSRRYELAILESVGMTKRQIKRMLAMEGCCYWGVSLSLVATIGTAIFIVLYVIFSQLASYAVFSYPFIPLVLVSGLVLLICLVVPIWAYKADIELPVVERLRISEKD</sequence>
<feature type="domain" description="ABC3 transporter permease C-terminal" evidence="8">
    <location>
        <begin position="268"/>
        <end position="386"/>
    </location>
</feature>
<feature type="transmembrane region" description="Helical" evidence="7">
    <location>
        <begin position="754"/>
        <end position="779"/>
    </location>
</feature>
<dbReference type="GO" id="GO:0022857">
    <property type="term" value="F:transmembrane transporter activity"/>
    <property type="evidence" value="ECO:0007669"/>
    <property type="project" value="TreeGrafter"/>
</dbReference>
<feature type="transmembrane region" description="Helical" evidence="7">
    <location>
        <begin position="262"/>
        <end position="282"/>
    </location>
</feature>
<dbReference type="PANTHER" id="PTHR30572">
    <property type="entry name" value="MEMBRANE COMPONENT OF TRANSPORTER-RELATED"/>
    <property type="match status" value="1"/>
</dbReference>
<comment type="caution">
    <text evidence="9">The sequence shown here is derived from an EMBL/GenBank/DDBJ whole genome shotgun (WGS) entry which is preliminary data.</text>
</comment>